<evidence type="ECO:0000256" key="9">
    <source>
        <dbReference type="SAM" id="MobiDB-lite"/>
    </source>
</evidence>
<dbReference type="Gene3D" id="3.30.70.1150">
    <property type="entry name" value="ACT-like. Chain A, domain 2"/>
    <property type="match status" value="1"/>
</dbReference>
<dbReference type="SUPFAM" id="SSF55021">
    <property type="entry name" value="ACT-like"/>
    <property type="match status" value="2"/>
</dbReference>
<sequence length="190" mass="21446">MESNKRRVISLLVDNQSGVLARVSSLFCRRGFNIDSLTVSATNDPAVSRITVTITSDEKALSQLILQTERLEVTRQVFVLDGEKSLERELLLLKVASDVHNRSELREIASIYKAKIIDLSPDSMVFELIGKPDKIDAFLKMFTDYKILEQCRTGVTALERGGMHQHMQKPPQEVREAQLPLPGTHCPERK</sequence>
<reference evidence="11 12" key="1">
    <citation type="submission" date="2024-03" db="EMBL/GenBank/DDBJ databases">
        <authorList>
            <person name="Plomp N."/>
            <person name="Harmsen H.J."/>
        </authorList>
    </citation>
    <scope>NUCLEOTIDE SEQUENCE [LARGE SCALE GENOMIC DNA]</scope>
    <source>
        <strain evidence="11 12">HTF-76H</strain>
    </source>
</reference>
<dbReference type="AlphaFoldDB" id="A0AB35Y1A1"/>
<dbReference type="InterPro" id="IPR045865">
    <property type="entry name" value="ACT-like_dom_sf"/>
</dbReference>
<comment type="caution">
    <text evidence="11">The sequence shown here is derived from an EMBL/GenBank/DDBJ whole genome shotgun (WGS) entry which is preliminary data.</text>
</comment>
<dbReference type="GO" id="GO:0005829">
    <property type="term" value="C:cytosol"/>
    <property type="evidence" value="ECO:0007669"/>
    <property type="project" value="TreeGrafter"/>
</dbReference>
<proteinExistence type="inferred from homology"/>
<evidence type="ECO:0000256" key="5">
    <source>
        <dbReference type="ARBA" id="ARBA00022605"/>
    </source>
</evidence>
<evidence type="ECO:0000313" key="12">
    <source>
        <dbReference type="Proteomes" id="UP001379600"/>
    </source>
</evidence>
<evidence type="ECO:0000256" key="6">
    <source>
        <dbReference type="ARBA" id="ARBA00023304"/>
    </source>
</evidence>
<evidence type="ECO:0000256" key="3">
    <source>
        <dbReference type="ARBA" id="ARBA00006341"/>
    </source>
</evidence>
<dbReference type="EMBL" id="JBBFKC010000014">
    <property type="protein sequence ID" value="MEJ3691984.1"/>
    <property type="molecule type" value="Genomic_DNA"/>
</dbReference>
<dbReference type="InterPro" id="IPR004789">
    <property type="entry name" value="Acetalactate_synth_ssu"/>
</dbReference>
<evidence type="ECO:0000256" key="8">
    <source>
        <dbReference type="RuleBase" id="RU368092"/>
    </source>
</evidence>
<keyword evidence="5 8" id="KW-0028">Amino-acid biosynthesis</keyword>
<dbReference type="GO" id="GO:1990610">
    <property type="term" value="F:acetolactate synthase regulator activity"/>
    <property type="evidence" value="ECO:0007669"/>
    <property type="project" value="UniProtKB-UniRule"/>
</dbReference>
<accession>A0AB35Y1A1</accession>
<dbReference type="InterPro" id="IPR002912">
    <property type="entry name" value="ACT_dom"/>
</dbReference>
<evidence type="ECO:0000313" key="11">
    <source>
        <dbReference type="EMBL" id="MEJ3691984.1"/>
    </source>
</evidence>
<dbReference type="InterPro" id="IPR054480">
    <property type="entry name" value="AHAS_small-like_ACT"/>
</dbReference>
<comment type="pathway">
    <text evidence="2 8">Amino-acid biosynthesis; L-valine biosynthesis; L-valine from pyruvate: step 1/4.</text>
</comment>
<comment type="catalytic activity">
    <reaction evidence="7 8">
        <text>2 pyruvate + H(+) = (2S)-2-acetolactate + CO2</text>
        <dbReference type="Rhea" id="RHEA:25249"/>
        <dbReference type="ChEBI" id="CHEBI:15361"/>
        <dbReference type="ChEBI" id="CHEBI:15378"/>
        <dbReference type="ChEBI" id="CHEBI:16526"/>
        <dbReference type="ChEBI" id="CHEBI:58476"/>
        <dbReference type="EC" id="2.2.1.6"/>
    </reaction>
</comment>
<evidence type="ECO:0000256" key="2">
    <source>
        <dbReference type="ARBA" id="ARBA00005025"/>
    </source>
</evidence>
<dbReference type="Pfam" id="PF10369">
    <property type="entry name" value="ALS_ss_C"/>
    <property type="match status" value="1"/>
</dbReference>
<dbReference type="Proteomes" id="UP001379600">
    <property type="component" value="Unassembled WGS sequence"/>
</dbReference>
<dbReference type="GO" id="GO:0009097">
    <property type="term" value="P:isoleucine biosynthetic process"/>
    <property type="evidence" value="ECO:0007669"/>
    <property type="project" value="UniProtKB-UniRule"/>
</dbReference>
<comment type="function">
    <text evidence="8">Catalyzes the conversion of 2 pyruvate molecules into acetolactate in the first common step of the biosynthetic pathway of the branched-amino acids such as leucine, isoleucine, and valine.</text>
</comment>
<dbReference type="GO" id="GO:0009099">
    <property type="term" value="P:L-valine biosynthetic process"/>
    <property type="evidence" value="ECO:0007669"/>
    <property type="project" value="UniProtKB-UniRule"/>
</dbReference>
<dbReference type="RefSeq" id="WP_337680090.1">
    <property type="nucleotide sequence ID" value="NZ_JBBFKB010000017.1"/>
</dbReference>
<dbReference type="Pfam" id="PF22629">
    <property type="entry name" value="ACT_AHAS_ss"/>
    <property type="match status" value="1"/>
</dbReference>
<gene>
    <name evidence="11" type="primary">ilvN</name>
    <name evidence="11" type="ORF">WF787_12320</name>
</gene>
<dbReference type="InterPro" id="IPR019455">
    <property type="entry name" value="Acetolactate_synth_ssu_C"/>
</dbReference>
<keyword evidence="6 8" id="KW-0100">Branched-chain amino acid biosynthesis</keyword>
<comment type="pathway">
    <text evidence="1 8">Amino-acid biosynthesis; L-isoleucine biosynthesis; L-isoleucine from 2-oxobutanoate: step 1/4.</text>
</comment>
<keyword evidence="8 11" id="KW-0808">Transferase</keyword>
<protein>
    <recommendedName>
        <fullName evidence="8">Acetolactate synthase small subunit</fullName>
        <shortName evidence="8">AHAS</shortName>
        <shortName evidence="8">ALS</shortName>
        <ecNumber evidence="8">2.2.1.6</ecNumber>
    </recommendedName>
    <alternativeName>
        <fullName evidence="8">Acetohydroxy-acid synthase small subunit</fullName>
    </alternativeName>
</protein>
<evidence type="ECO:0000256" key="1">
    <source>
        <dbReference type="ARBA" id="ARBA00004974"/>
    </source>
</evidence>
<dbReference type="Gene3D" id="3.30.70.260">
    <property type="match status" value="1"/>
</dbReference>
<dbReference type="NCBIfam" id="TIGR00119">
    <property type="entry name" value="acolac_sm"/>
    <property type="match status" value="1"/>
</dbReference>
<dbReference type="PROSITE" id="PS51671">
    <property type="entry name" value="ACT"/>
    <property type="match status" value="1"/>
</dbReference>
<dbReference type="PANTHER" id="PTHR30239">
    <property type="entry name" value="ACETOLACTATE SYNTHASE SMALL SUBUNIT"/>
    <property type="match status" value="1"/>
</dbReference>
<dbReference type="PANTHER" id="PTHR30239:SF0">
    <property type="entry name" value="ACETOLACTATE SYNTHASE SMALL SUBUNIT 1, CHLOROPLASTIC"/>
    <property type="match status" value="1"/>
</dbReference>
<name>A0AB35Y1A1_9FIRM</name>
<evidence type="ECO:0000256" key="4">
    <source>
        <dbReference type="ARBA" id="ARBA00011744"/>
    </source>
</evidence>
<organism evidence="11 12">
    <name type="scientific">Faecalibacterium taiwanense</name>
    <dbReference type="NCBI Taxonomy" id="3030638"/>
    <lineage>
        <taxon>Bacteria</taxon>
        <taxon>Bacillati</taxon>
        <taxon>Bacillota</taxon>
        <taxon>Clostridia</taxon>
        <taxon>Eubacteriales</taxon>
        <taxon>Oscillospiraceae</taxon>
        <taxon>Faecalibacterium</taxon>
    </lineage>
</organism>
<keyword evidence="12" id="KW-1185">Reference proteome</keyword>
<dbReference type="InterPro" id="IPR039557">
    <property type="entry name" value="AHAS_ACT"/>
</dbReference>
<comment type="similarity">
    <text evidence="3 8">Belongs to the acetolactate synthase small subunit family.</text>
</comment>
<dbReference type="CDD" id="cd04878">
    <property type="entry name" value="ACT_AHAS"/>
    <property type="match status" value="1"/>
</dbReference>
<dbReference type="InterPro" id="IPR027271">
    <property type="entry name" value="Acetolactate_synth/TF_NikR_C"/>
</dbReference>
<feature type="domain" description="ACT" evidence="10">
    <location>
        <begin position="8"/>
        <end position="82"/>
    </location>
</feature>
<dbReference type="NCBIfam" id="NF008864">
    <property type="entry name" value="PRK11895.1"/>
    <property type="match status" value="1"/>
</dbReference>
<evidence type="ECO:0000256" key="7">
    <source>
        <dbReference type="ARBA" id="ARBA00048670"/>
    </source>
</evidence>
<dbReference type="GO" id="GO:0003984">
    <property type="term" value="F:acetolactate synthase activity"/>
    <property type="evidence" value="ECO:0007669"/>
    <property type="project" value="UniProtKB-UniRule"/>
</dbReference>
<comment type="subunit">
    <text evidence="4 8">Dimer of large and small chains.</text>
</comment>
<evidence type="ECO:0000259" key="10">
    <source>
        <dbReference type="PROSITE" id="PS51671"/>
    </source>
</evidence>
<feature type="region of interest" description="Disordered" evidence="9">
    <location>
        <begin position="162"/>
        <end position="190"/>
    </location>
</feature>
<dbReference type="EC" id="2.2.1.6" evidence="8"/>